<evidence type="ECO:0000313" key="6">
    <source>
        <dbReference type="Proteomes" id="UP000703269"/>
    </source>
</evidence>
<feature type="region of interest" description="Disordered" evidence="4">
    <location>
        <begin position="43"/>
        <end position="85"/>
    </location>
</feature>
<dbReference type="GO" id="GO:0005743">
    <property type="term" value="C:mitochondrial inner membrane"/>
    <property type="evidence" value="ECO:0007669"/>
    <property type="project" value="InterPro"/>
</dbReference>
<organism evidence="5 6">
    <name type="scientific">Phanerochaete sordida</name>
    <dbReference type="NCBI Taxonomy" id="48140"/>
    <lineage>
        <taxon>Eukaryota</taxon>
        <taxon>Fungi</taxon>
        <taxon>Dikarya</taxon>
        <taxon>Basidiomycota</taxon>
        <taxon>Agaricomycotina</taxon>
        <taxon>Agaricomycetes</taxon>
        <taxon>Polyporales</taxon>
        <taxon>Phanerochaetaceae</taxon>
        <taxon>Phanerochaete</taxon>
    </lineage>
</organism>
<dbReference type="Gene3D" id="3.10.450.240">
    <property type="match status" value="1"/>
</dbReference>
<dbReference type="AlphaFoldDB" id="A0A9P3GJT4"/>
<evidence type="ECO:0000256" key="4">
    <source>
        <dbReference type="SAM" id="MobiDB-lite"/>
    </source>
</evidence>
<dbReference type="OrthoDB" id="19619at2759"/>
<evidence type="ECO:0000256" key="1">
    <source>
        <dbReference type="ARBA" id="ARBA00004173"/>
    </source>
</evidence>
<dbReference type="InterPro" id="IPR051975">
    <property type="entry name" value="mtLSU_mL45"/>
</dbReference>
<dbReference type="SUPFAM" id="SSF54427">
    <property type="entry name" value="NTF2-like"/>
    <property type="match status" value="1"/>
</dbReference>
<keyword evidence="2" id="KW-0809">Transit peptide</keyword>
<protein>
    <recommendedName>
        <fullName evidence="7">Tim44-like domain-containing protein</fullName>
    </recommendedName>
</protein>
<feature type="compositionally biased region" description="Polar residues" evidence="4">
    <location>
        <begin position="43"/>
        <end position="75"/>
    </location>
</feature>
<comment type="subcellular location">
    <subcellularLocation>
        <location evidence="1">Mitochondrion</location>
    </subcellularLocation>
</comment>
<dbReference type="EMBL" id="BPQB01000043">
    <property type="protein sequence ID" value="GJE94834.1"/>
    <property type="molecule type" value="Genomic_DNA"/>
</dbReference>
<keyword evidence="3" id="KW-0496">Mitochondrion</keyword>
<proteinExistence type="predicted"/>
<gene>
    <name evidence="5" type="ORF">PsYK624_110090</name>
</gene>
<comment type="caution">
    <text evidence="5">The sequence shown here is derived from an EMBL/GenBank/DDBJ whole genome shotgun (WGS) entry which is preliminary data.</text>
</comment>
<accession>A0A9P3GJT4</accession>
<reference evidence="5 6" key="1">
    <citation type="submission" date="2021-08" db="EMBL/GenBank/DDBJ databases">
        <title>Draft Genome Sequence of Phanerochaete sordida strain YK-624.</title>
        <authorList>
            <person name="Mori T."/>
            <person name="Dohra H."/>
            <person name="Suzuki T."/>
            <person name="Kawagishi H."/>
            <person name="Hirai H."/>
        </authorList>
    </citation>
    <scope>NUCLEOTIDE SEQUENCE [LARGE SCALE GENOMIC DNA]</scope>
    <source>
        <strain evidence="5 6">YK-624</strain>
    </source>
</reference>
<evidence type="ECO:0000256" key="3">
    <source>
        <dbReference type="ARBA" id="ARBA00023128"/>
    </source>
</evidence>
<dbReference type="InterPro" id="IPR024621">
    <property type="entry name" value="Mba1"/>
</dbReference>
<dbReference type="InterPro" id="IPR032710">
    <property type="entry name" value="NTF2-like_dom_sf"/>
</dbReference>
<evidence type="ECO:0008006" key="7">
    <source>
        <dbReference type="Google" id="ProtNLM"/>
    </source>
</evidence>
<dbReference type="PANTHER" id="PTHR28554:SF1">
    <property type="entry name" value="LARGE RIBOSOMAL SUBUNIT PROTEIN ML45"/>
    <property type="match status" value="1"/>
</dbReference>
<dbReference type="Proteomes" id="UP000703269">
    <property type="component" value="Unassembled WGS sequence"/>
</dbReference>
<evidence type="ECO:0000313" key="5">
    <source>
        <dbReference type="EMBL" id="GJE94834.1"/>
    </source>
</evidence>
<dbReference type="PANTHER" id="PTHR28554">
    <property type="entry name" value="39S RIBOSOMAL PROTEIN L45, MITOCHONDRIAL"/>
    <property type="match status" value="1"/>
</dbReference>
<name>A0A9P3GJT4_9APHY</name>
<dbReference type="Pfam" id="PF07961">
    <property type="entry name" value="MBA1"/>
    <property type="match status" value="1"/>
</dbReference>
<keyword evidence="6" id="KW-1185">Reference proteome</keyword>
<sequence>MFSSRCCTLAQRSSACRSTLLLHPLAPARAAFSSSVVARHNTSAPATVAQNVQRSPQSSTSPKNSENALRSQPLEQQKAAREETPQYTLEDQLAQLDKLHAIENSMPFDVWAHRLDTFDVQIPTWYSRRKGAGILDHLRAFWNAENNFIKNTIAMYRIATSQSFPGVRVRRWWSPNLLRIQSTPWLQPFLKIALETYKNVNQAFAAGDAKTVKKLTVNEYYDQLQKRLRAQNPNLVYVWKFHGENKPCKVVSVRAADVNLSRLPVKYGSRLAIQALVKFDTMQSLEVFTKKGDRVAGDGTPRRVVEHLIFQKRMWFETPWTIRGQLYEELEVEYKNTEAPNTVRVRAG</sequence>
<dbReference type="GO" id="GO:0032979">
    <property type="term" value="P:protein insertion into mitochondrial inner membrane from matrix"/>
    <property type="evidence" value="ECO:0007669"/>
    <property type="project" value="InterPro"/>
</dbReference>
<evidence type="ECO:0000256" key="2">
    <source>
        <dbReference type="ARBA" id="ARBA00022946"/>
    </source>
</evidence>